<dbReference type="AlphaFoldDB" id="A0A401KPY7"/>
<keyword evidence="2" id="KW-1185">Reference proteome</keyword>
<sequence length="206" mass="22406">MSGGSEKEVHWFRVINNSAASQKYIFFAPPPGTDFDTPAWIASDSVDNETVWNVHTTAPIFAEIFDLVFKDGGFGLQDTGKDAQTPNTFTVVTMDIPKDGKTYVLGFGKRNPNGTSQEGGPVQPCASIHVKPNTSQDVTPIIQLYVSNIPTPPGDLIDFNDRKEKSAHINFTGHTESAALCTIFHKANGKSDAVWDTAYDNTLPEA</sequence>
<reference evidence="1 2" key="1">
    <citation type="submission" date="2016-09" db="EMBL/GenBank/DDBJ databases">
        <title>Aspergillus awamori IFM 58123T.</title>
        <authorList>
            <person name="Kusuya Y."/>
            <person name="Shimizu M."/>
            <person name="Takahashi H."/>
            <person name="Yaguchi T."/>
        </authorList>
    </citation>
    <scope>NUCLEOTIDE SEQUENCE [LARGE SCALE GENOMIC DNA]</scope>
    <source>
        <strain evidence="1 2">IFM 58123</strain>
    </source>
</reference>
<proteinExistence type="predicted"/>
<evidence type="ECO:0000313" key="1">
    <source>
        <dbReference type="EMBL" id="GCB21299.1"/>
    </source>
</evidence>
<dbReference type="EMBL" id="BDHI01000007">
    <property type="protein sequence ID" value="GCB21299.1"/>
    <property type="molecule type" value="Genomic_DNA"/>
</dbReference>
<name>A0A401KPY7_ASPAW</name>
<comment type="caution">
    <text evidence="1">The sequence shown here is derived from an EMBL/GenBank/DDBJ whole genome shotgun (WGS) entry which is preliminary data.</text>
</comment>
<protein>
    <submittedName>
        <fullName evidence="1">Uncharacterized protein</fullName>
    </submittedName>
</protein>
<organism evidence="1 2">
    <name type="scientific">Aspergillus awamori</name>
    <name type="common">Black koji mold</name>
    <dbReference type="NCBI Taxonomy" id="105351"/>
    <lineage>
        <taxon>Eukaryota</taxon>
        <taxon>Fungi</taxon>
        <taxon>Dikarya</taxon>
        <taxon>Ascomycota</taxon>
        <taxon>Pezizomycotina</taxon>
        <taxon>Eurotiomycetes</taxon>
        <taxon>Eurotiomycetidae</taxon>
        <taxon>Eurotiales</taxon>
        <taxon>Aspergillaceae</taxon>
        <taxon>Aspergillus</taxon>
    </lineage>
</organism>
<evidence type="ECO:0000313" key="2">
    <source>
        <dbReference type="Proteomes" id="UP000286921"/>
    </source>
</evidence>
<accession>A0A401KPY7</accession>
<gene>
    <name evidence="1" type="ORF">AAWM_04184</name>
</gene>
<dbReference type="Proteomes" id="UP000286921">
    <property type="component" value="Unassembled WGS sequence"/>
</dbReference>